<comment type="caution">
    <text evidence="1">The sequence shown here is derived from an EMBL/GenBank/DDBJ whole genome shotgun (WGS) entry which is preliminary data.</text>
</comment>
<organism evidence="1 2">
    <name type="scientific">Frankia nepalensis</name>
    <dbReference type="NCBI Taxonomy" id="1836974"/>
    <lineage>
        <taxon>Bacteria</taxon>
        <taxon>Bacillati</taxon>
        <taxon>Actinomycetota</taxon>
        <taxon>Actinomycetes</taxon>
        <taxon>Frankiales</taxon>
        <taxon>Frankiaceae</taxon>
        <taxon>Frankia</taxon>
    </lineage>
</organism>
<dbReference type="AlphaFoldDB" id="A0A937RP50"/>
<dbReference type="EMBL" id="JAEACQ010000313">
    <property type="protein sequence ID" value="MBL7632359.1"/>
    <property type="molecule type" value="Genomic_DNA"/>
</dbReference>
<proteinExistence type="predicted"/>
<accession>A0A937RP50</accession>
<name>A0A937RP50_9ACTN</name>
<gene>
    <name evidence="1" type="ORF">I7412_35440</name>
</gene>
<evidence type="ECO:0000313" key="2">
    <source>
        <dbReference type="Proteomes" id="UP000604475"/>
    </source>
</evidence>
<evidence type="ECO:0000313" key="1">
    <source>
        <dbReference type="EMBL" id="MBL7632359.1"/>
    </source>
</evidence>
<sequence>MSERPAEYIPPGFEDVPVDDSWRPDIAAALAESLAAEAGGCQHEYMSDDELEARLASIGSRPAASS</sequence>
<protein>
    <submittedName>
        <fullName evidence="1">Uncharacterized protein</fullName>
    </submittedName>
</protein>
<keyword evidence="2" id="KW-1185">Reference proteome</keyword>
<reference evidence="1" key="1">
    <citation type="submission" date="2020-12" db="EMBL/GenBank/DDBJ databases">
        <title>Genomic characterization of non-nitrogen-fixing Frankia strains.</title>
        <authorList>
            <person name="Carlos-Shanley C."/>
            <person name="Guerra T."/>
            <person name="Hahn D."/>
        </authorList>
    </citation>
    <scope>NUCLEOTIDE SEQUENCE</scope>
    <source>
        <strain evidence="1">CN6</strain>
    </source>
</reference>
<dbReference type="Proteomes" id="UP000604475">
    <property type="component" value="Unassembled WGS sequence"/>
</dbReference>
<dbReference type="RefSeq" id="WP_203007092.1">
    <property type="nucleotide sequence ID" value="NZ_JADWYU010000050.1"/>
</dbReference>